<reference evidence="6 7" key="1">
    <citation type="submission" date="2023-02" db="EMBL/GenBank/DDBJ databases">
        <title>Genome sequencing required for Actinomycetospora new species description.</title>
        <authorList>
            <person name="Saimee Y."/>
            <person name="Duangmal K."/>
        </authorList>
    </citation>
    <scope>NUCLEOTIDE SEQUENCE [LARGE SCALE GENOMIC DNA]</scope>
    <source>
        <strain evidence="6 7">DW7H6</strain>
    </source>
</reference>
<dbReference type="NCBIfam" id="TIGR03619">
    <property type="entry name" value="F420_Rv2161c"/>
    <property type="match status" value="1"/>
</dbReference>
<dbReference type="SUPFAM" id="SSF51679">
    <property type="entry name" value="Bacterial luciferase-like"/>
    <property type="match status" value="1"/>
</dbReference>
<comment type="caution">
    <text evidence="6">The sequence shown here is derived from an EMBL/GenBank/DDBJ whole genome shotgun (WGS) entry which is preliminary data.</text>
</comment>
<name>A0ABT5T178_9PSEU</name>
<dbReference type="InterPro" id="IPR050172">
    <property type="entry name" value="SsuD_RutA_monooxygenase"/>
</dbReference>
<evidence type="ECO:0000256" key="1">
    <source>
        <dbReference type="ARBA" id="ARBA00022630"/>
    </source>
</evidence>
<evidence type="ECO:0000256" key="3">
    <source>
        <dbReference type="ARBA" id="ARBA00023002"/>
    </source>
</evidence>
<protein>
    <submittedName>
        <fullName evidence="6">LLM class F420-dependent oxidoreductase</fullName>
    </submittedName>
</protein>
<keyword evidence="2" id="KW-0288">FMN</keyword>
<keyword evidence="4" id="KW-0503">Monooxygenase</keyword>
<gene>
    <name evidence="6" type="ORF">PGB27_26295</name>
</gene>
<dbReference type="PANTHER" id="PTHR42847:SF4">
    <property type="entry name" value="ALKANESULFONATE MONOOXYGENASE-RELATED"/>
    <property type="match status" value="1"/>
</dbReference>
<dbReference type="EMBL" id="JAQZAO010000016">
    <property type="protein sequence ID" value="MDD7968873.1"/>
    <property type="molecule type" value="Genomic_DNA"/>
</dbReference>
<sequence>MDPLAHGIMMFPTDYAIDPATLAKEVEDRGFDSLWFPEHSHIPTSRQSPYPGGGDLPRMYIHTYDPFVALTAAAAATSTLKIATGICLVIQRDTIHTAKEVASLDRLSGGRFLFGVGGGWNREEMADHGTDPKTRMRLMAEQVKAMKELWTQEEAEFHGEFVDIERSWAWPKPLQEPHPPVYVGGMGPGVEDRVLDFGDAWLPQRVGPDNIDEFEQRANALQQRAADAGRGPIPMSLFGAETSSEAIEGYRRIGLERAIYGVSSADRDTVLKELDELATLVDQ</sequence>
<keyword evidence="3" id="KW-0560">Oxidoreductase</keyword>
<dbReference type="PANTHER" id="PTHR42847">
    <property type="entry name" value="ALKANESULFONATE MONOOXYGENASE"/>
    <property type="match status" value="1"/>
</dbReference>
<evidence type="ECO:0000256" key="4">
    <source>
        <dbReference type="ARBA" id="ARBA00023033"/>
    </source>
</evidence>
<keyword evidence="1" id="KW-0285">Flavoprotein</keyword>
<feature type="domain" description="Luciferase-like" evidence="5">
    <location>
        <begin position="21"/>
        <end position="250"/>
    </location>
</feature>
<evidence type="ECO:0000313" key="6">
    <source>
        <dbReference type="EMBL" id="MDD7968873.1"/>
    </source>
</evidence>
<accession>A0ABT5T178</accession>
<dbReference type="Proteomes" id="UP001300763">
    <property type="component" value="Unassembled WGS sequence"/>
</dbReference>
<dbReference type="Pfam" id="PF00296">
    <property type="entry name" value="Bac_luciferase"/>
    <property type="match status" value="1"/>
</dbReference>
<keyword evidence="7" id="KW-1185">Reference proteome</keyword>
<evidence type="ECO:0000259" key="5">
    <source>
        <dbReference type="Pfam" id="PF00296"/>
    </source>
</evidence>
<dbReference type="Gene3D" id="3.20.20.30">
    <property type="entry name" value="Luciferase-like domain"/>
    <property type="match status" value="1"/>
</dbReference>
<dbReference type="InterPro" id="IPR011251">
    <property type="entry name" value="Luciferase-like_dom"/>
</dbReference>
<evidence type="ECO:0000256" key="2">
    <source>
        <dbReference type="ARBA" id="ARBA00022643"/>
    </source>
</evidence>
<proteinExistence type="predicted"/>
<organism evidence="6 7">
    <name type="scientific">Actinomycetospora lemnae</name>
    <dbReference type="NCBI Taxonomy" id="3019891"/>
    <lineage>
        <taxon>Bacteria</taxon>
        <taxon>Bacillati</taxon>
        <taxon>Actinomycetota</taxon>
        <taxon>Actinomycetes</taxon>
        <taxon>Pseudonocardiales</taxon>
        <taxon>Pseudonocardiaceae</taxon>
        <taxon>Actinomycetospora</taxon>
    </lineage>
</organism>
<dbReference type="InterPro" id="IPR036661">
    <property type="entry name" value="Luciferase-like_sf"/>
</dbReference>
<dbReference type="InterPro" id="IPR019921">
    <property type="entry name" value="Lucif-like_OxRdtase_Rv2161c"/>
</dbReference>
<evidence type="ECO:0000313" key="7">
    <source>
        <dbReference type="Proteomes" id="UP001300763"/>
    </source>
</evidence>